<feature type="repeat" description="ANK" evidence="3">
    <location>
        <begin position="89"/>
        <end position="117"/>
    </location>
</feature>
<organism evidence="4 5">
    <name type="scientific">Nocardioides currus</name>
    <dbReference type="NCBI Taxonomy" id="2133958"/>
    <lineage>
        <taxon>Bacteria</taxon>
        <taxon>Bacillati</taxon>
        <taxon>Actinomycetota</taxon>
        <taxon>Actinomycetes</taxon>
        <taxon>Propionibacteriales</taxon>
        <taxon>Nocardioidaceae</taxon>
        <taxon>Nocardioides</taxon>
    </lineage>
</organism>
<dbReference type="Gene3D" id="1.25.40.20">
    <property type="entry name" value="Ankyrin repeat-containing domain"/>
    <property type="match status" value="1"/>
</dbReference>
<dbReference type="AlphaFoldDB" id="A0A2R7YX34"/>
<dbReference type="SUPFAM" id="SSF48403">
    <property type="entry name" value="Ankyrin repeat"/>
    <property type="match status" value="1"/>
</dbReference>
<comment type="caution">
    <text evidence="4">The sequence shown here is derived from an EMBL/GenBank/DDBJ whole genome shotgun (WGS) entry which is preliminary data.</text>
</comment>
<dbReference type="PANTHER" id="PTHR24189">
    <property type="entry name" value="MYOTROPHIN"/>
    <property type="match status" value="1"/>
</dbReference>
<evidence type="ECO:0000313" key="4">
    <source>
        <dbReference type="EMBL" id="PUA80893.1"/>
    </source>
</evidence>
<dbReference type="EMBL" id="PYXZ01000004">
    <property type="protein sequence ID" value="PUA80893.1"/>
    <property type="molecule type" value="Genomic_DNA"/>
</dbReference>
<proteinExistence type="predicted"/>
<keyword evidence="2 3" id="KW-0040">ANK repeat</keyword>
<dbReference type="SMART" id="SM00248">
    <property type="entry name" value="ANK"/>
    <property type="match status" value="3"/>
</dbReference>
<dbReference type="InterPro" id="IPR036770">
    <property type="entry name" value="Ankyrin_rpt-contain_sf"/>
</dbReference>
<evidence type="ECO:0000256" key="2">
    <source>
        <dbReference type="ARBA" id="ARBA00023043"/>
    </source>
</evidence>
<accession>A0A2R7YX34</accession>
<keyword evidence="5" id="KW-1185">Reference proteome</keyword>
<protein>
    <submittedName>
        <fullName evidence="4">Uncharacterized protein</fullName>
    </submittedName>
</protein>
<evidence type="ECO:0000256" key="3">
    <source>
        <dbReference type="PROSITE-ProRule" id="PRU00023"/>
    </source>
</evidence>
<reference evidence="4 5" key="1">
    <citation type="submission" date="2018-03" db="EMBL/GenBank/DDBJ databases">
        <authorList>
            <person name="Keele B.F."/>
        </authorList>
    </citation>
    <scope>NUCLEOTIDE SEQUENCE [LARGE SCALE GENOMIC DNA]</scope>
    <source>
        <strain evidence="4 5">IB-3</strain>
    </source>
</reference>
<dbReference type="PANTHER" id="PTHR24189:SF50">
    <property type="entry name" value="ANKYRIN REPEAT AND SOCS BOX PROTEIN 2"/>
    <property type="match status" value="1"/>
</dbReference>
<dbReference type="PROSITE" id="PS50297">
    <property type="entry name" value="ANK_REP_REGION"/>
    <property type="match status" value="1"/>
</dbReference>
<name>A0A2R7YX34_9ACTN</name>
<evidence type="ECO:0000313" key="5">
    <source>
        <dbReference type="Proteomes" id="UP000244867"/>
    </source>
</evidence>
<sequence>MVTISTLDPVAIEAVRAVHAGRVADLQQLLDANPRLATARLGDDDPDGMNRTLLHVATDWPGFFPNVAETIRVLVAAGADVNARFHGPHQETPLHWAASLDDLDALHAPIDLGADLNPGGGVIAGGTPLGDATAFGCWKAARALVARGPAPRAVARRDSPQ</sequence>
<evidence type="ECO:0000256" key="1">
    <source>
        <dbReference type="ARBA" id="ARBA00022737"/>
    </source>
</evidence>
<dbReference type="InterPro" id="IPR050745">
    <property type="entry name" value="Multifunctional_regulatory"/>
</dbReference>
<dbReference type="Proteomes" id="UP000244867">
    <property type="component" value="Unassembled WGS sequence"/>
</dbReference>
<dbReference type="InterPro" id="IPR002110">
    <property type="entry name" value="Ankyrin_rpt"/>
</dbReference>
<dbReference type="PROSITE" id="PS50088">
    <property type="entry name" value="ANK_REPEAT"/>
    <property type="match status" value="1"/>
</dbReference>
<keyword evidence="1" id="KW-0677">Repeat</keyword>
<gene>
    <name evidence="4" type="ORF">C7S10_10835</name>
</gene>